<keyword evidence="2" id="KW-1185">Reference proteome</keyword>
<dbReference type="EMBL" id="CP097511">
    <property type="protein sequence ID" value="URE46991.1"/>
    <property type="molecule type" value="Genomic_DNA"/>
</dbReference>
<evidence type="ECO:0000313" key="2">
    <source>
        <dbReference type="Proteomes" id="UP001055439"/>
    </source>
</evidence>
<gene>
    <name evidence="1" type="ORF">MUK42_32528</name>
</gene>
<accession>A0A9E7I7Y7</accession>
<sequence>MSRAIFRPPFDLLGSARDLVVRVRLQIRCGSLKRARWSALMQGDMNVYLRAFFRCQSLTWRQAAWCCSYGSHAGNFAVRMAFVSQLRVIDMHDGTKISNPSHHLDPSNDL</sequence>
<organism evidence="1 2">
    <name type="scientific">Musa troglodytarum</name>
    <name type="common">fe'i banana</name>
    <dbReference type="NCBI Taxonomy" id="320322"/>
    <lineage>
        <taxon>Eukaryota</taxon>
        <taxon>Viridiplantae</taxon>
        <taxon>Streptophyta</taxon>
        <taxon>Embryophyta</taxon>
        <taxon>Tracheophyta</taxon>
        <taxon>Spermatophyta</taxon>
        <taxon>Magnoliopsida</taxon>
        <taxon>Liliopsida</taxon>
        <taxon>Zingiberales</taxon>
        <taxon>Musaceae</taxon>
        <taxon>Musa</taxon>
    </lineage>
</organism>
<dbReference type="AlphaFoldDB" id="A0A9E7I7Y7"/>
<reference evidence="1" key="1">
    <citation type="submission" date="2022-05" db="EMBL/GenBank/DDBJ databases">
        <title>The Musa troglodytarum L. genome provides insights into the mechanism of non-climacteric behaviour and enrichment of carotenoids.</title>
        <authorList>
            <person name="Wang J."/>
        </authorList>
    </citation>
    <scope>NUCLEOTIDE SEQUENCE</scope>
    <source>
        <tissue evidence="1">Leaf</tissue>
    </source>
</reference>
<proteinExistence type="predicted"/>
<dbReference type="Proteomes" id="UP001055439">
    <property type="component" value="Chromosome 9"/>
</dbReference>
<protein>
    <submittedName>
        <fullName evidence="1">Uncharacterized protein</fullName>
    </submittedName>
</protein>
<name>A0A9E7I7Y7_9LILI</name>
<evidence type="ECO:0000313" key="1">
    <source>
        <dbReference type="EMBL" id="URE46991.1"/>
    </source>
</evidence>